<feature type="compositionally biased region" description="Polar residues" evidence="1">
    <location>
        <begin position="209"/>
        <end position="221"/>
    </location>
</feature>
<reference evidence="2 3" key="1">
    <citation type="journal article" date="2023" name="IScience">
        <title>Expanded male sex-determining region conserved during the evolution of homothallism in the green alga Volvox.</title>
        <authorList>
            <person name="Yamamoto K."/>
            <person name="Matsuzaki R."/>
            <person name="Mahakham W."/>
            <person name="Heman W."/>
            <person name="Sekimoto H."/>
            <person name="Kawachi M."/>
            <person name="Minakuchi Y."/>
            <person name="Toyoda A."/>
            <person name="Nozaki H."/>
        </authorList>
    </citation>
    <scope>NUCLEOTIDE SEQUENCE [LARGE SCALE GENOMIC DNA]</scope>
    <source>
        <strain evidence="2 3">NIES-4468</strain>
    </source>
</reference>
<feature type="region of interest" description="Disordered" evidence="1">
    <location>
        <begin position="200"/>
        <end position="245"/>
    </location>
</feature>
<feature type="region of interest" description="Disordered" evidence="1">
    <location>
        <begin position="282"/>
        <end position="304"/>
    </location>
</feature>
<feature type="compositionally biased region" description="Polar residues" evidence="1">
    <location>
        <begin position="293"/>
        <end position="304"/>
    </location>
</feature>
<evidence type="ECO:0000313" key="3">
    <source>
        <dbReference type="Proteomes" id="UP001165090"/>
    </source>
</evidence>
<feature type="compositionally biased region" description="Polar residues" evidence="1">
    <location>
        <begin position="344"/>
        <end position="359"/>
    </location>
</feature>
<evidence type="ECO:0000256" key="1">
    <source>
        <dbReference type="SAM" id="MobiDB-lite"/>
    </source>
</evidence>
<name>A0ABQ5RYN4_9CHLO</name>
<feature type="region of interest" description="Disordered" evidence="1">
    <location>
        <begin position="317"/>
        <end position="359"/>
    </location>
</feature>
<feature type="region of interest" description="Disordered" evidence="1">
    <location>
        <begin position="107"/>
        <end position="130"/>
    </location>
</feature>
<feature type="compositionally biased region" description="Low complexity" evidence="1">
    <location>
        <begin position="110"/>
        <end position="126"/>
    </location>
</feature>
<accession>A0ABQ5RYN4</accession>
<evidence type="ECO:0000313" key="2">
    <source>
        <dbReference type="EMBL" id="GLI62514.1"/>
    </source>
</evidence>
<organism evidence="2 3">
    <name type="scientific">Volvox africanus</name>
    <dbReference type="NCBI Taxonomy" id="51714"/>
    <lineage>
        <taxon>Eukaryota</taxon>
        <taxon>Viridiplantae</taxon>
        <taxon>Chlorophyta</taxon>
        <taxon>core chlorophytes</taxon>
        <taxon>Chlorophyceae</taxon>
        <taxon>CS clade</taxon>
        <taxon>Chlamydomonadales</taxon>
        <taxon>Volvocaceae</taxon>
        <taxon>Volvox</taxon>
    </lineage>
</organism>
<dbReference type="Proteomes" id="UP001165090">
    <property type="component" value="Unassembled WGS sequence"/>
</dbReference>
<comment type="caution">
    <text evidence="2">The sequence shown here is derived from an EMBL/GenBank/DDBJ whole genome shotgun (WGS) entry which is preliminary data.</text>
</comment>
<dbReference type="EMBL" id="BSDZ01000013">
    <property type="protein sequence ID" value="GLI62514.1"/>
    <property type="molecule type" value="Genomic_DNA"/>
</dbReference>
<sequence>GEDGRKEAIAGDVTMREGRWEMAELEGSISRGDKTISASSETRIGVLCKDVTSASGAGAEWVANAEQAVEARKGAADVKDAEQTVTLSAACDRSPANPLVTHSGCSVRISSQPGASQSPSASPASSKIRSAVAAEGLGRSGGSSGTVTTISSSLPPAVEIQATVSNPAKWQRVHYTKWGLDGTSERPSGMRPQPSILRLQSLGHGPVTPSESFQSVASGSAPSLGGPFRDAGATTPGGGSGGPIVAAADEAPPSLGTRNHLTAPGATAASTAAVVRLQSRDELAEGNGETDGTDSPNVVTSTSPAKDGVEEMLQKLQLQPGGQRPQEGAGPPHDAAGLGDVSAADSSGCTVPLQGRTSPMPSTFRIWRLDGSSVTKVSHSKPSSTVLRARVIHAGMQEPQPPSRLVRYP</sequence>
<protein>
    <submittedName>
        <fullName evidence="2">Uncharacterized protein</fullName>
    </submittedName>
</protein>
<gene>
    <name evidence="2" type="ORF">VaNZ11_005170</name>
</gene>
<keyword evidence="3" id="KW-1185">Reference proteome</keyword>
<feature type="non-terminal residue" evidence="2">
    <location>
        <position position="1"/>
    </location>
</feature>
<proteinExistence type="predicted"/>